<comment type="similarity">
    <text evidence="1 8">Belongs to the peptidase A22A family.</text>
</comment>
<dbReference type="GO" id="GO:0007219">
    <property type="term" value="P:Notch signaling pathway"/>
    <property type="evidence" value="ECO:0007669"/>
    <property type="project" value="UniProtKB-KW"/>
</dbReference>
<dbReference type="EMBL" id="GL379896">
    <property type="protein sequence ID" value="EGT32656.1"/>
    <property type="molecule type" value="Genomic_DNA"/>
</dbReference>
<name>G0NJS0_CAEBE</name>
<dbReference type="eggNOG" id="KOG2736">
    <property type="taxonomic scope" value="Eukaryota"/>
</dbReference>
<gene>
    <name evidence="9" type="primary">Cbn-hop-1</name>
    <name evidence="9" type="ORF">CAEBREN_11904</name>
</gene>
<feature type="transmembrane region" description="Helical" evidence="8">
    <location>
        <begin position="119"/>
        <end position="137"/>
    </location>
</feature>
<dbReference type="GO" id="GO:0055074">
    <property type="term" value="P:calcium ion homeostasis"/>
    <property type="evidence" value="ECO:0007669"/>
    <property type="project" value="TreeGrafter"/>
</dbReference>
<evidence type="ECO:0000313" key="10">
    <source>
        <dbReference type="Proteomes" id="UP000008068"/>
    </source>
</evidence>
<dbReference type="Gene3D" id="1.10.472.100">
    <property type="entry name" value="Presenilin"/>
    <property type="match status" value="1"/>
</dbReference>
<dbReference type="OrthoDB" id="20287at2759"/>
<keyword evidence="2 8" id="KW-0812">Transmembrane</keyword>
<dbReference type="InterPro" id="IPR042524">
    <property type="entry name" value="Presenilin_C"/>
</dbReference>
<keyword evidence="5 8" id="KW-1133">Transmembrane helix</keyword>
<dbReference type="InParanoid" id="G0NJS0"/>
<dbReference type="GO" id="GO:0016485">
    <property type="term" value="P:protein processing"/>
    <property type="evidence" value="ECO:0007669"/>
    <property type="project" value="InterPro"/>
</dbReference>
<dbReference type="AlphaFoldDB" id="G0NJS0"/>
<dbReference type="PRINTS" id="PR01072">
    <property type="entry name" value="PRESENILIN"/>
</dbReference>
<protein>
    <recommendedName>
        <fullName evidence="8">Presenilin</fullName>
        <ecNumber evidence="8">3.4.23.-</ecNumber>
    </recommendedName>
</protein>
<dbReference type="GO" id="GO:0034205">
    <property type="term" value="P:amyloid-beta formation"/>
    <property type="evidence" value="ECO:0007669"/>
    <property type="project" value="TreeGrafter"/>
</dbReference>
<dbReference type="InterPro" id="IPR001108">
    <property type="entry name" value="Peptidase_A22A"/>
</dbReference>
<evidence type="ECO:0000256" key="2">
    <source>
        <dbReference type="ARBA" id="ARBA00022692"/>
    </source>
</evidence>
<evidence type="ECO:0000313" key="9">
    <source>
        <dbReference type="EMBL" id="EGT32656.1"/>
    </source>
</evidence>
<sequence length="352" mass="39297">MVRTVRVYSGATLFRILFPVALCMIFVGINVKLRTFPGNRSPTIVYGLFNSYHTEKSGAITIYLMLFVIVTTSFGVFCYIKKFYKVIKVYIIANSVGLLVIYTLLHFQKVATACSIPLSLPTAIFLVFQFGGLGVISIHWKTHKRLHQFYLVMLAALTSIFLLNFLPDWTVWLAISAISIWDLIAVCTPCGPLKLLLKTARKRGDEHFPATLYTTSSYVDTPATMRSNNTEMTEFPSSSNPELQSLVTTPEVAQRTREIREVEGKIRLGMGDFVFYSLMLGNTVQTCPMTTSVACFVSNLVGLTITIPVVSLSQSPLPALPFPLAMAAMFYFSSHIALTPFIDLFTLKLLLF</sequence>
<proteinExistence type="inferred from homology"/>
<evidence type="ECO:0000256" key="4">
    <source>
        <dbReference type="ARBA" id="ARBA00022976"/>
    </source>
</evidence>
<dbReference type="SMART" id="SM00730">
    <property type="entry name" value="PSN"/>
    <property type="match status" value="1"/>
</dbReference>
<evidence type="ECO:0000256" key="6">
    <source>
        <dbReference type="ARBA" id="ARBA00023034"/>
    </source>
</evidence>
<dbReference type="Pfam" id="PF01080">
    <property type="entry name" value="Presenilin"/>
    <property type="match status" value="2"/>
</dbReference>
<keyword evidence="8" id="KW-0645">Protease</keyword>
<comment type="subcellular location">
    <subcellularLocation>
        <location evidence="8">Endoplasmic reticulum membrane</location>
        <topology evidence="8">Multi-pass membrane protein</topology>
    </subcellularLocation>
    <subcellularLocation>
        <location evidence="8">Golgi apparatus membrane</location>
        <topology evidence="8">Multi-pass membrane protein</topology>
    </subcellularLocation>
</comment>
<evidence type="ECO:0000256" key="7">
    <source>
        <dbReference type="ARBA" id="ARBA00023136"/>
    </source>
</evidence>
<dbReference type="OMA" id="ALCMIFV"/>
<dbReference type="GO" id="GO:0000139">
    <property type="term" value="C:Golgi membrane"/>
    <property type="evidence" value="ECO:0007669"/>
    <property type="project" value="UniProtKB-SubCell"/>
</dbReference>
<feature type="transmembrane region" description="Helical" evidence="8">
    <location>
        <begin position="12"/>
        <end position="31"/>
    </location>
</feature>
<comment type="subunit">
    <text evidence="8">Homodimer.</text>
</comment>
<dbReference type="GO" id="GO:0006509">
    <property type="term" value="P:membrane protein ectodomain proteolysis"/>
    <property type="evidence" value="ECO:0007669"/>
    <property type="project" value="TreeGrafter"/>
</dbReference>
<dbReference type="GO" id="GO:1905938">
    <property type="term" value="P:positive regulation of germ cell proliferation"/>
    <property type="evidence" value="ECO:0007669"/>
    <property type="project" value="EnsemblMetazoa"/>
</dbReference>
<dbReference type="STRING" id="135651.G0NJS0"/>
<feature type="transmembrane region" description="Helical" evidence="8">
    <location>
        <begin position="330"/>
        <end position="351"/>
    </location>
</feature>
<evidence type="ECO:0000256" key="8">
    <source>
        <dbReference type="RuleBase" id="RU361148"/>
    </source>
</evidence>
<dbReference type="PANTHER" id="PTHR10202">
    <property type="entry name" value="PRESENILIN"/>
    <property type="match status" value="1"/>
</dbReference>
<dbReference type="GO" id="GO:0005789">
    <property type="term" value="C:endoplasmic reticulum membrane"/>
    <property type="evidence" value="ECO:0007669"/>
    <property type="project" value="UniProtKB-SubCell"/>
</dbReference>
<dbReference type="GO" id="GO:0042500">
    <property type="term" value="F:aspartic endopeptidase activity, intramembrane cleaving"/>
    <property type="evidence" value="ECO:0007669"/>
    <property type="project" value="InterPro"/>
</dbReference>
<keyword evidence="8" id="KW-0378">Hydrolase</keyword>
<feature type="transmembrane region" description="Helical" evidence="8">
    <location>
        <begin position="289"/>
        <end position="310"/>
    </location>
</feature>
<dbReference type="InterPro" id="IPR006639">
    <property type="entry name" value="Preselin/SPP"/>
</dbReference>
<keyword evidence="10" id="KW-1185">Reference proteome</keyword>
<comment type="domain">
    <text evidence="8">The PAL motif is required for normal active site conformation.</text>
</comment>
<keyword evidence="3 8" id="KW-0256">Endoplasmic reticulum</keyword>
<feature type="transmembrane region" description="Helical" evidence="8">
    <location>
        <begin position="87"/>
        <end position="107"/>
    </location>
</feature>
<evidence type="ECO:0000256" key="5">
    <source>
        <dbReference type="ARBA" id="ARBA00022989"/>
    </source>
</evidence>
<feature type="transmembrane region" description="Helical" evidence="8">
    <location>
        <begin position="172"/>
        <end position="193"/>
    </location>
</feature>
<dbReference type="PANTHER" id="PTHR10202:SF14">
    <property type="entry name" value="PRESENILIN HOP-1"/>
    <property type="match status" value="1"/>
</dbReference>
<dbReference type="GO" id="GO:0070765">
    <property type="term" value="C:gamma-secretase complex"/>
    <property type="evidence" value="ECO:0007669"/>
    <property type="project" value="TreeGrafter"/>
</dbReference>
<organism evidence="10">
    <name type="scientific">Caenorhabditis brenneri</name>
    <name type="common">Nematode worm</name>
    <dbReference type="NCBI Taxonomy" id="135651"/>
    <lineage>
        <taxon>Eukaryota</taxon>
        <taxon>Metazoa</taxon>
        <taxon>Ecdysozoa</taxon>
        <taxon>Nematoda</taxon>
        <taxon>Chromadorea</taxon>
        <taxon>Rhabditida</taxon>
        <taxon>Rhabditina</taxon>
        <taxon>Rhabditomorpha</taxon>
        <taxon>Rhabditoidea</taxon>
        <taxon>Rhabditidae</taxon>
        <taxon>Peloderinae</taxon>
        <taxon>Caenorhabditis</taxon>
    </lineage>
</organism>
<feature type="transmembrane region" description="Helical" evidence="8">
    <location>
        <begin position="60"/>
        <end position="80"/>
    </location>
</feature>
<dbReference type="Proteomes" id="UP000008068">
    <property type="component" value="Unassembled WGS sequence"/>
</dbReference>
<dbReference type="FunCoup" id="G0NJS0">
    <property type="interactions" value="108"/>
</dbReference>
<keyword evidence="7 8" id="KW-0472">Membrane</keyword>
<evidence type="ECO:0000256" key="3">
    <source>
        <dbReference type="ARBA" id="ARBA00022824"/>
    </source>
</evidence>
<comment type="function">
    <text evidence="8">Probable subunit of the gamma-secretase complex, an endoprotease complex that catalyzes the intramembrane cleavage of integral membrane proteins such as Notch receptors.</text>
</comment>
<evidence type="ECO:0000256" key="1">
    <source>
        <dbReference type="ARBA" id="ARBA00008604"/>
    </source>
</evidence>
<keyword evidence="6 8" id="KW-0333">Golgi apparatus</keyword>
<accession>G0NJS0</accession>
<dbReference type="MEROPS" id="A22.010"/>
<dbReference type="HOGENOM" id="CLU_022975_3_0_1"/>
<feature type="transmembrane region" description="Helical" evidence="8">
    <location>
        <begin position="149"/>
        <end position="166"/>
    </location>
</feature>
<reference evidence="10" key="1">
    <citation type="submission" date="2011-07" db="EMBL/GenBank/DDBJ databases">
        <authorList>
            <consortium name="Caenorhabditis brenneri Sequencing and Analysis Consortium"/>
            <person name="Wilson R.K."/>
        </authorList>
    </citation>
    <scope>NUCLEOTIDE SEQUENCE [LARGE SCALE GENOMIC DNA]</scope>
    <source>
        <strain evidence="10">PB2801</strain>
    </source>
</reference>
<keyword evidence="4 8" id="KW-0914">Notch signaling pathway</keyword>
<dbReference type="EC" id="3.4.23.-" evidence="8"/>